<dbReference type="AlphaFoldDB" id="A0A644SYN7"/>
<comment type="caution">
    <text evidence="2">The sequence shown here is derived from an EMBL/GenBank/DDBJ whole genome shotgun (WGS) entry which is preliminary data.</text>
</comment>
<organism evidence="2">
    <name type="scientific">bioreactor metagenome</name>
    <dbReference type="NCBI Taxonomy" id="1076179"/>
    <lineage>
        <taxon>unclassified sequences</taxon>
        <taxon>metagenomes</taxon>
        <taxon>ecological metagenomes</taxon>
    </lineage>
</organism>
<dbReference type="Pfam" id="PF08867">
    <property type="entry name" value="FRG"/>
    <property type="match status" value="1"/>
</dbReference>
<name>A0A644SYN7_9ZZZZ</name>
<accession>A0A644SYN7</accession>
<protein>
    <recommendedName>
        <fullName evidence="1">FRG domain-containing protein</fullName>
    </recommendedName>
</protein>
<feature type="domain" description="FRG" evidence="1">
    <location>
        <begin position="36"/>
        <end position="133"/>
    </location>
</feature>
<reference evidence="2" key="1">
    <citation type="submission" date="2019-08" db="EMBL/GenBank/DDBJ databases">
        <authorList>
            <person name="Kucharzyk K."/>
            <person name="Murdoch R.W."/>
            <person name="Higgins S."/>
            <person name="Loffler F."/>
        </authorList>
    </citation>
    <scope>NUCLEOTIDE SEQUENCE</scope>
</reference>
<evidence type="ECO:0000313" key="2">
    <source>
        <dbReference type="EMBL" id="MPL58761.1"/>
    </source>
</evidence>
<proteinExistence type="predicted"/>
<dbReference type="InterPro" id="IPR014966">
    <property type="entry name" value="FRG-dom"/>
</dbReference>
<dbReference type="SMART" id="SM00901">
    <property type="entry name" value="FRG"/>
    <property type="match status" value="1"/>
</dbReference>
<dbReference type="EMBL" id="VSSQ01000007">
    <property type="protein sequence ID" value="MPL58761.1"/>
    <property type="molecule type" value="Genomic_DNA"/>
</dbReference>
<gene>
    <name evidence="2" type="ORF">SDC9_04303</name>
</gene>
<sequence>MLLILTGQINKSEVSPIYSRVWVDILNKVDDFVAKAAGPVWFRGHNDHTHLLQSGLFRVNLESMADYLTVESHYYQYYKNLGYLLHENAEGWSLVYSLQHHGGKTRLLDWSESFAIAVYFALCNWSSEKAAIWMLDPLELNNLAVNRKVIISPAPAFFPYPEAYVSGQAIPSIAVYPIKNTQRICSQHGVFTVQGNCSEALDKEFGGQLVKSGHLVYIELTREVQADAVRYIKQNGISHFSLFPDLDGLATYLNQLLLK</sequence>
<evidence type="ECO:0000259" key="1">
    <source>
        <dbReference type="SMART" id="SM00901"/>
    </source>
</evidence>